<dbReference type="AlphaFoldDB" id="A0A1L3SMZ8"/>
<dbReference type="PANTHER" id="PTHR37017">
    <property type="entry name" value="AB HYDROLASE-1 DOMAIN-CONTAINING PROTEIN-RELATED"/>
    <property type="match status" value="1"/>
</dbReference>
<dbReference type="Pfam" id="PF12697">
    <property type="entry name" value="Abhydrolase_6"/>
    <property type="match status" value="1"/>
</dbReference>
<dbReference type="Proteomes" id="UP000182840">
    <property type="component" value="Chromosome"/>
</dbReference>
<dbReference type="PANTHER" id="PTHR37017:SF11">
    <property type="entry name" value="ESTERASE_LIPASE_THIOESTERASE DOMAIN-CONTAINING PROTEIN"/>
    <property type="match status" value="1"/>
</dbReference>
<evidence type="ECO:0000259" key="1">
    <source>
        <dbReference type="Pfam" id="PF12697"/>
    </source>
</evidence>
<gene>
    <name evidence="2" type="ORF">BSQ44_04805</name>
</gene>
<dbReference type="InterPro" id="IPR029058">
    <property type="entry name" value="AB_hydrolase_fold"/>
</dbReference>
<dbReference type="Gene3D" id="3.40.50.1820">
    <property type="entry name" value="alpha/beta hydrolase"/>
    <property type="match status" value="1"/>
</dbReference>
<reference evidence="3" key="1">
    <citation type="submission" date="2016-11" db="EMBL/GenBank/DDBJ databases">
        <title>Mesorhizobium oceanicum sp. nov., isolated from deep seawater in South China Sea.</title>
        <authorList>
            <person name="Fu G.-Y."/>
        </authorList>
    </citation>
    <scope>NUCLEOTIDE SEQUENCE [LARGE SCALE GENOMIC DNA]</scope>
    <source>
        <strain evidence="3">B7</strain>
    </source>
</reference>
<dbReference type="STRING" id="1670800.BSQ44_04805"/>
<accession>A0A1L3SMZ8</accession>
<proteinExistence type="predicted"/>
<evidence type="ECO:0000313" key="3">
    <source>
        <dbReference type="Proteomes" id="UP000182840"/>
    </source>
</evidence>
<sequence length="246" mass="25913">MAVSAILIHGAWQGSWVWRKLVPVLEQAGIPAVAIDLPGNGADDTPADRVTLDLYVDHIASVAARMAGKVALVGHSGGGIVATAAAERLFGKVDRVAYVAGMMLPSGMSFGDLLADMKAAENGLLGIGPHLVWSEDRRATVVPAEAAAEIFLSDMDRAEALAAVARLTPQPQGGRDVAAVWSPERFGRLTRLYVECAADRSVALALQRRMQDLVPGAERVTLDTGHAPQVSAPDLLVRALVPFLKA</sequence>
<dbReference type="EMBL" id="CP018171">
    <property type="protein sequence ID" value="APH70779.1"/>
    <property type="molecule type" value="Genomic_DNA"/>
</dbReference>
<dbReference type="SUPFAM" id="SSF53474">
    <property type="entry name" value="alpha/beta-Hydrolases"/>
    <property type="match status" value="1"/>
</dbReference>
<dbReference type="InterPro" id="IPR052897">
    <property type="entry name" value="Sec-Metab_Biosynth_Hydrolase"/>
</dbReference>
<name>A0A1L3SMZ8_9HYPH</name>
<dbReference type="RefSeq" id="WP_072602188.1">
    <property type="nucleotide sequence ID" value="NZ_JBHRXM010000004.1"/>
</dbReference>
<organism evidence="2 3">
    <name type="scientific">Aquibium oceanicum</name>
    <dbReference type="NCBI Taxonomy" id="1670800"/>
    <lineage>
        <taxon>Bacteria</taxon>
        <taxon>Pseudomonadati</taxon>
        <taxon>Pseudomonadota</taxon>
        <taxon>Alphaproteobacteria</taxon>
        <taxon>Hyphomicrobiales</taxon>
        <taxon>Phyllobacteriaceae</taxon>
        <taxon>Aquibium</taxon>
    </lineage>
</organism>
<evidence type="ECO:0000313" key="2">
    <source>
        <dbReference type="EMBL" id="APH70779.1"/>
    </source>
</evidence>
<dbReference type="KEGG" id="meso:BSQ44_04805"/>
<feature type="domain" description="AB hydrolase-1" evidence="1">
    <location>
        <begin position="6"/>
        <end position="239"/>
    </location>
</feature>
<keyword evidence="3" id="KW-1185">Reference proteome</keyword>
<dbReference type="InterPro" id="IPR000073">
    <property type="entry name" value="AB_hydrolase_1"/>
</dbReference>
<protein>
    <recommendedName>
        <fullName evidence="1">AB hydrolase-1 domain-containing protein</fullName>
    </recommendedName>
</protein>